<dbReference type="EMBL" id="AUYB01000046">
    <property type="protein sequence ID" value="KZN45167.1"/>
    <property type="molecule type" value="Genomic_DNA"/>
</dbReference>
<accession>A0A167AAS1</accession>
<keyword evidence="1" id="KW-0472">Membrane</keyword>
<evidence type="ECO:0000313" key="2">
    <source>
        <dbReference type="EMBL" id="KZN45167.1"/>
    </source>
</evidence>
<keyword evidence="1" id="KW-1133">Transmembrane helix</keyword>
<dbReference type="Proteomes" id="UP000076643">
    <property type="component" value="Unassembled WGS sequence"/>
</dbReference>
<proteinExistence type="predicted"/>
<keyword evidence="1" id="KW-0812">Transmembrane</keyword>
<evidence type="ECO:0000256" key="1">
    <source>
        <dbReference type="SAM" id="Phobius"/>
    </source>
</evidence>
<protein>
    <submittedName>
        <fullName evidence="2">Uncharacterized protein</fullName>
    </submittedName>
</protein>
<comment type="caution">
    <text evidence="2">The sequence shown here is derived from an EMBL/GenBank/DDBJ whole genome shotgun (WGS) entry which is preliminary data.</text>
</comment>
<dbReference type="AlphaFoldDB" id="A0A167AAS1"/>
<evidence type="ECO:0000313" key="3">
    <source>
        <dbReference type="Proteomes" id="UP000076643"/>
    </source>
</evidence>
<dbReference type="PATRIC" id="fig|1365250.3.peg.523"/>
<keyword evidence="3" id="KW-1185">Reference proteome</keyword>
<sequence>MSLFCYFLINFSFASIGDLFFVAVFLVNNRNQQLKKREKQLVGVGCLV</sequence>
<gene>
    <name evidence="2" type="ORF">N475_07890</name>
</gene>
<organism evidence="2 3">
    <name type="scientific">Pseudoalteromonas luteoviolacea DSM 6061</name>
    <dbReference type="NCBI Taxonomy" id="1365250"/>
    <lineage>
        <taxon>Bacteria</taxon>
        <taxon>Pseudomonadati</taxon>
        <taxon>Pseudomonadota</taxon>
        <taxon>Gammaproteobacteria</taxon>
        <taxon>Alteromonadales</taxon>
        <taxon>Pseudoalteromonadaceae</taxon>
        <taxon>Pseudoalteromonas</taxon>
    </lineage>
</organism>
<name>A0A167AAS1_9GAMM</name>
<feature type="transmembrane region" description="Helical" evidence="1">
    <location>
        <begin position="6"/>
        <end position="27"/>
    </location>
</feature>
<reference evidence="2 3" key="1">
    <citation type="submission" date="2013-07" db="EMBL/GenBank/DDBJ databases">
        <title>Comparative Genomic and Metabolomic Analysis of Twelve Strains of Pseudoalteromonas luteoviolacea.</title>
        <authorList>
            <person name="Vynne N.G."/>
            <person name="Mansson M."/>
            <person name="Gram L."/>
        </authorList>
    </citation>
    <scope>NUCLEOTIDE SEQUENCE [LARGE SCALE GENOMIC DNA]</scope>
    <source>
        <strain evidence="2 3">DSM 6061</strain>
    </source>
</reference>